<evidence type="ECO:0000256" key="3">
    <source>
        <dbReference type="ARBA" id="ARBA00023274"/>
    </source>
</evidence>
<comment type="similarity">
    <text evidence="1">Belongs to the universal ribosomal protein uL13 family.</text>
</comment>
<dbReference type="GO" id="GO:0006412">
    <property type="term" value="P:translation"/>
    <property type="evidence" value="ECO:0007669"/>
    <property type="project" value="InterPro"/>
</dbReference>
<dbReference type="GO" id="GO:0003729">
    <property type="term" value="F:mRNA binding"/>
    <property type="evidence" value="ECO:0007669"/>
    <property type="project" value="TreeGrafter"/>
</dbReference>
<proteinExistence type="inferred from homology"/>
<dbReference type="Gene3D" id="6.10.250.3250">
    <property type="match status" value="1"/>
</dbReference>
<dbReference type="PANTHER" id="PTHR11545:SF3">
    <property type="entry name" value="LARGE RIBOSOMAL SUBUNIT PROTEIN UL13"/>
    <property type="match status" value="1"/>
</dbReference>
<dbReference type="GeneID" id="113146552"/>
<dbReference type="FunFam" id="3.90.1180.10:FF:000002">
    <property type="entry name" value="60S ribosomal protein L16"/>
    <property type="match status" value="1"/>
</dbReference>
<dbReference type="Gene3D" id="3.90.1180.10">
    <property type="entry name" value="Ribosomal protein L13"/>
    <property type="match status" value="1"/>
</dbReference>
<dbReference type="SUPFAM" id="SSF52161">
    <property type="entry name" value="Ribosomal protein L13"/>
    <property type="match status" value="1"/>
</dbReference>
<evidence type="ECO:0000313" key="5">
    <source>
        <dbReference type="RefSeq" id="XP_026190041.1"/>
    </source>
</evidence>
<dbReference type="InterPro" id="IPR005822">
    <property type="entry name" value="Ribosomal_uL13"/>
</dbReference>
<dbReference type="GO" id="GO:0017148">
    <property type="term" value="P:negative regulation of translation"/>
    <property type="evidence" value="ECO:0007669"/>
    <property type="project" value="TreeGrafter"/>
</dbReference>
<reference evidence="5" key="1">
    <citation type="submission" date="2025-08" db="UniProtKB">
        <authorList>
            <consortium name="RefSeq"/>
        </authorList>
    </citation>
    <scope>IDENTIFICATION</scope>
</reference>
<dbReference type="InterPro" id="IPR005755">
    <property type="entry name" value="Ribosomal_uL13_euk/arc"/>
</dbReference>
<dbReference type="RefSeq" id="XP_026190041.1">
    <property type="nucleotide sequence ID" value="XM_026334256.1"/>
</dbReference>
<dbReference type="Pfam" id="PF00572">
    <property type="entry name" value="Ribosomal_L13"/>
    <property type="match status" value="1"/>
</dbReference>
<sequence>MAFKKVVLINCQGHLLGRLASVVAKEILNGQRVVCVKCENINISGSLHRNRLKYQAFLRLRVNSNPKRGPFHLRAPSRIFWRAVRGMIRHKTIRGKKALSRLEVYEGVPVKYERKKKLVVPQALRAVRLRPGRNFCRLGELSASVGWSKSSLISRLEDQRKARSAKFFKRQQTEAKARVAASKEVMNSMPKESVALLQECGYA</sequence>
<dbReference type="HAMAP" id="MF_01366">
    <property type="entry name" value="Ribosomal_uL13"/>
    <property type="match status" value="1"/>
</dbReference>
<dbReference type="OrthoDB" id="1882297at2759"/>
<gene>
    <name evidence="5" type="primary">LOC113146552</name>
</gene>
<name>A0A6P6RQF3_9EIME</name>
<evidence type="ECO:0000256" key="1">
    <source>
        <dbReference type="ARBA" id="ARBA00006227"/>
    </source>
</evidence>
<accession>A0A6P6RQF3</accession>
<dbReference type="GO" id="GO:0003735">
    <property type="term" value="F:structural constituent of ribosome"/>
    <property type="evidence" value="ECO:0007669"/>
    <property type="project" value="InterPro"/>
</dbReference>
<keyword evidence="3" id="KW-0687">Ribonucleoprotein</keyword>
<dbReference type="GO" id="GO:0022625">
    <property type="term" value="C:cytosolic large ribosomal subunit"/>
    <property type="evidence" value="ECO:0007669"/>
    <property type="project" value="TreeGrafter"/>
</dbReference>
<dbReference type="AlphaFoldDB" id="A0A6P6RQF3"/>
<dbReference type="Proteomes" id="UP000515125">
    <property type="component" value="Unplaced"/>
</dbReference>
<evidence type="ECO:0000313" key="4">
    <source>
        <dbReference type="Proteomes" id="UP000515125"/>
    </source>
</evidence>
<dbReference type="PANTHER" id="PTHR11545">
    <property type="entry name" value="RIBOSOMAL PROTEIN L13"/>
    <property type="match status" value="1"/>
</dbReference>
<organism evidence="4 5">
    <name type="scientific">Cyclospora cayetanensis</name>
    <dbReference type="NCBI Taxonomy" id="88456"/>
    <lineage>
        <taxon>Eukaryota</taxon>
        <taxon>Sar</taxon>
        <taxon>Alveolata</taxon>
        <taxon>Apicomplexa</taxon>
        <taxon>Conoidasida</taxon>
        <taxon>Coccidia</taxon>
        <taxon>Eucoccidiorida</taxon>
        <taxon>Eimeriorina</taxon>
        <taxon>Eimeriidae</taxon>
        <taxon>Cyclospora</taxon>
    </lineage>
</organism>
<protein>
    <submittedName>
        <fullName evidence="5">60S ribosomal protein L13a-like</fullName>
    </submittedName>
</protein>
<dbReference type="InterPro" id="IPR036899">
    <property type="entry name" value="Ribosomal_uL13_sf"/>
</dbReference>
<keyword evidence="4" id="KW-1185">Reference proteome</keyword>
<dbReference type="NCBIfam" id="TIGR01077">
    <property type="entry name" value="L13_A_E"/>
    <property type="match status" value="1"/>
</dbReference>
<evidence type="ECO:0000256" key="2">
    <source>
        <dbReference type="ARBA" id="ARBA00022980"/>
    </source>
</evidence>
<dbReference type="CDD" id="cd00392">
    <property type="entry name" value="Ribosomal_L13"/>
    <property type="match status" value="1"/>
</dbReference>
<keyword evidence="2" id="KW-0689">Ribosomal protein</keyword>